<proteinExistence type="predicted"/>
<accession>A0A2M9BAG1</accession>
<comment type="caution">
    <text evidence="1">The sequence shown here is derived from an EMBL/GenBank/DDBJ whole genome shotgun (WGS) entry which is preliminary data.</text>
</comment>
<gene>
    <name evidence="1" type="ORF">CLV45_3275</name>
</gene>
<dbReference type="Proteomes" id="UP000228535">
    <property type="component" value="Unassembled WGS sequence"/>
</dbReference>
<organism evidence="1 2">
    <name type="scientific">Hymenobacter chitinivorans DSM 11115</name>
    <dbReference type="NCBI Taxonomy" id="1121954"/>
    <lineage>
        <taxon>Bacteria</taxon>
        <taxon>Pseudomonadati</taxon>
        <taxon>Bacteroidota</taxon>
        <taxon>Cytophagia</taxon>
        <taxon>Cytophagales</taxon>
        <taxon>Hymenobacteraceae</taxon>
        <taxon>Hymenobacter</taxon>
    </lineage>
</organism>
<dbReference type="EMBL" id="PGFA01000002">
    <property type="protein sequence ID" value="PJJ54929.1"/>
    <property type="molecule type" value="Genomic_DNA"/>
</dbReference>
<evidence type="ECO:0000313" key="2">
    <source>
        <dbReference type="Proteomes" id="UP000228535"/>
    </source>
</evidence>
<dbReference type="OrthoDB" id="839908at2"/>
<dbReference type="RefSeq" id="WP_157807585.1">
    <property type="nucleotide sequence ID" value="NZ_PGFA01000002.1"/>
</dbReference>
<protein>
    <submittedName>
        <fullName evidence="1">Uncharacterized protein</fullName>
    </submittedName>
</protein>
<name>A0A2M9BAG1_9BACT</name>
<sequence length="305" mass="34539">MKEPKSALLYFMRLIERGKLIQRRNAFHHEYTRMTTSTPRIGEEWSEVEYDAEAETLSYKQSVLFEPSVSITRDFGKEVCAQIPEKTEKSIVRIYKQVTSGSQAERTAAFKQLMRDVEGLINIVSEQQVYHRYPCVFKALVSIKDFAVSHSPLQSGTSSIEAPTTEEEPVVSYQYKCVEAGSSAEDKGLTSRYLGDLFHKLRSELQLIAPDTSIEDFRAIFSGKVVLKPVTWTGTNKQLQYLFKTIVPKLKLPGDNKPKKWVAVAACFVHRNGDSFTASELVSTGVKDENTPKRDEIRELGSVLR</sequence>
<dbReference type="AlphaFoldDB" id="A0A2M9BAG1"/>
<reference evidence="1 2" key="1">
    <citation type="submission" date="2017-11" db="EMBL/GenBank/DDBJ databases">
        <title>Genomic Encyclopedia of Archaeal and Bacterial Type Strains, Phase II (KMG-II): From Individual Species to Whole Genera.</title>
        <authorList>
            <person name="Goeker M."/>
        </authorList>
    </citation>
    <scope>NUCLEOTIDE SEQUENCE [LARGE SCALE GENOMIC DNA]</scope>
    <source>
        <strain evidence="1 2">DSM 11115</strain>
    </source>
</reference>
<evidence type="ECO:0000313" key="1">
    <source>
        <dbReference type="EMBL" id="PJJ54929.1"/>
    </source>
</evidence>
<keyword evidence="2" id="KW-1185">Reference proteome</keyword>